<accession>A0A9D4HT72</accession>
<reference evidence="1" key="1">
    <citation type="journal article" date="2019" name="bioRxiv">
        <title>The Genome of the Zebra Mussel, Dreissena polymorpha: A Resource for Invasive Species Research.</title>
        <authorList>
            <person name="McCartney M.A."/>
            <person name="Auch B."/>
            <person name="Kono T."/>
            <person name="Mallez S."/>
            <person name="Zhang Y."/>
            <person name="Obille A."/>
            <person name="Becker A."/>
            <person name="Abrahante J.E."/>
            <person name="Garbe J."/>
            <person name="Badalamenti J.P."/>
            <person name="Herman A."/>
            <person name="Mangelson H."/>
            <person name="Liachko I."/>
            <person name="Sullivan S."/>
            <person name="Sone E.D."/>
            <person name="Koren S."/>
            <person name="Silverstein K.A.T."/>
            <person name="Beckman K.B."/>
            <person name="Gohl D.M."/>
        </authorList>
    </citation>
    <scope>NUCLEOTIDE SEQUENCE</scope>
    <source>
        <strain evidence="1">Duluth1</strain>
        <tissue evidence="1">Whole animal</tissue>
    </source>
</reference>
<name>A0A9D4HT72_DREPO</name>
<dbReference type="AlphaFoldDB" id="A0A9D4HT72"/>
<reference evidence="1" key="2">
    <citation type="submission" date="2020-11" db="EMBL/GenBank/DDBJ databases">
        <authorList>
            <person name="McCartney M.A."/>
            <person name="Auch B."/>
            <person name="Kono T."/>
            <person name="Mallez S."/>
            <person name="Becker A."/>
            <person name="Gohl D.M."/>
            <person name="Silverstein K.A.T."/>
            <person name="Koren S."/>
            <person name="Bechman K.B."/>
            <person name="Herman A."/>
            <person name="Abrahante J.E."/>
            <person name="Garbe J."/>
        </authorList>
    </citation>
    <scope>NUCLEOTIDE SEQUENCE</scope>
    <source>
        <strain evidence="1">Duluth1</strain>
        <tissue evidence="1">Whole animal</tissue>
    </source>
</reference>
<proteinExistence type="predicted"/>
<sequence length="59" mass="6744">MDLNDGHEDHCQRHMRCLQDANSKKGHFTRIRIEQETARWAMFAALASLAPSFLVSAMV</sequence>
<gene>
    <name evidence="1" type="ORF">DPMN_056468</name>
</gene>
<comment type="caution">
    <text evidence="1">The sequence shown here is derived from an EMBL/GenBank/DDBJ whole genome shotgun (WGS) entry which is preliminary data.</text>
</comment>
<keyword evidence="2" id="KW-1185">Reference proteome</keyword>
<evidence type="ECO:0000313" key="2">
    <source>
        <dbReference type="Proteomes" id="UP000828390"/>
    </source>
</evidence>
<dbReference type="EMBL" id="JAIWYP010000012">
    <property type="protein sequence ID" value="KAH3730479.1"/>
    <property type="molecule type" value="Genomic_DNA"/>
</dbReference>
<organism evidence="1 2">
    <name type="scientific">Dreissena polymorpha</name>
    <name type="common">Zebra mussel</name>
    <name type="synonym">Mytilus polymorpha</name>
    <dbReference type="NCBI Taxonomy" id="45954"/>
    <lineage>
        <taxon>Eukaryota</taxon>
        <taxon>Metazoa</taxon>
        <taxon>Spiralia</taxon>
        <taxon>Lophotrochozoa</taxon>
        <taxon>Mollusca</taxon>
        <taxon>Bivalvia</taxon>
        <taxon>Autobranchia</taxon>
        <taxon>Heteroconchia</taxon>
        <taxon>Euheterodonta</taxon>
        <taxon>Imparidentia</taxon>
        <taxon>Neoheterodontei</taxon>
        <taxon>Myida</taxon>
        <taxon>Dreissenoidea</taxon>
        <taxon>Dreissenidae</taxon>
        <taxon>Dreissena</taxon>
    </lineage>
</organism>
<protein>
    <submittedName>
        <fullName evidence="1">Uncharacterized protein</fullName>
    </submittedName>
</protein>
<dbReference type="Proteomes" id="UP000828390">
    <property type="component" value="Unassembled WGS sequence"/>
</dbReference>
<evidence type="ECO:0000313" key="1">
    <source>
        <dbReference type="EMBL" id="KAH3730479.1"/>
    </source>
</evidence>